<keyword evidence="3" id="KW-1185">Reference proteome</keyword>
<sequence>MSSIGAPTEKIATLVTDILTTSYDLNNEYYIKDSFEVKKLVENVTLPPNYILASLDVVSLFSNVYLEACLRSIQKRWDIISTHCKIDLETFLELVTFLFDNTYFTFDNKIYKSTFGTPMGAKVSPILAAYVVDDILDTVIPVLPYNLTFVKKYVDDIILALPKDQVEDILSVFNSYDPYIQFTIEVEDNEQSVPFLDTKLIRTNNNNILVDWYRKPTASGRYLHYLSYHKHSMKINLLKQMKARVMKISV</sequence>
<reference evidence="2" key="1">
    <citation type="submission" date="2025-05" db="UniProtKB">
        <authorList>
            <consortium name="EnsemblMetazoa"/>
        </authorList>
    </citation>
    <scope>IDENTIFICATION</scope>
</reference>
<dbReference type="EnsemblMetazoa" id="XM_050650319.1">
    <property type="protein sequence ID" value="XP_050506276.1"/>
    <property type="gene ID" value="LOC126884398"/>
</dbReference>
<evidence type="ECO:0000259" key="1">
    <source>
        <dbReference type="PROSITE" id="PS50878"/>
    </source>
</evidence>
<dbReference type="SUPFAM" id="SSF56672">
    <property type="entry name" value="DNA/RNA polymerases"/>
    <property type="match status" value="1"/>
</dbReference>
<dbReference type="PANTHER" id="PTHR21301:SF10">
    <property type="entry name" value="REVERSE TRANSCRIPTASE DOMAIN-CONTAINING PROTEIN"/>
    <property type="match status" value="1"/>
</dbReference>
<dbReference type="Proteomes" id="UP001652700">
    <property type="component" value="Unplaced"/>
</dbReference>
<name>A0ABM5K7V8_DIAVI</name>
<evidence type="ECO:0000313" key="2">
    <source>
        <dbReference type="EnsemblMetazoa" id="XP_050506276.1"/>
    </source>
</evidence>
<evidence type="ECO:0000313" key="3">
    <source>
        <dbReference type="Proteomes" id="UP001652700"/>
    </source>
</evidence>
<accession>A0ABM5K7V8</accession>
<organism evidence="2 3">
    <name type="scientific">Diabrotica virgifera virgifera</name>
    <name type="common">western corn rootworm</name>
    <dbReference type="NCBI Taxonomy" id="50390"/>
    <lineage>
        <taxon>Eukaryota</taxon>
        <taxon>Metazoa</taxon>
        <taxon>Ecdysozoa</taxon>
        <taxon>Arthropoda</taxon>
        <taxon>Hexapoda</taxon>
        <taxon>Insecta</taxon>
        <taxon>Pterygota</taxon>
        <taxon>Neoptera</taxon>
        <taxon>Endopterygota</taxon>
        <taxon>Coleoptera</taxon>
        <taxon>Polyphaga</taxon>
        <taxon>Cucujiformia</taxon>
        <taxon>Chrysomeloidea</taxon>
        <taxon>Chrysomelidae</taxon>
        <taxon>Galerucinae</taxon>
        <taxon>Diabroticina</taxon>
        <taxon>Diabroticites</taxon>
        <taxon>Diabrotica</taxon>
    </lineage>
</organism>
<feature type="domain" description="Reverse transcriptase" evidence="1">
    <location>
        <begin position="1"/>
        <end position="217"/>
    </location>
</feature>
<proteinExistence type="predicted"/>
<dbReference type="RefSeq" id="XP_050506276.1">
    <property type="nucleotide sequence ID" value="XM_050650319.1"/>
</dbReference>
<protein>
    <recommendedName>
        <fullName evidence="1">Reverse transcriptase domain-containing protein</fullName>
    </recommendedName>
</protein>
<dbReference type="GeneID" id="126884398"/>
<dbReference type="InterPro" id="IPR043502">
    <property type="entry name" value="DNA/RNA_pol_sf"/>
</dbReference>
<dbReference type="PANTHER" id="PTHR21301">
    <property type="entry name" value="REVERSE TRANSCRIPTASE"/>
    <property type="match status" value="1"/>
</dbReference>
<dbReference type="InterPro" id="IPR000477">
    <property type="entry name" value="RT_dom"/>
</dbReference>
<dbReference type="PROSITE" id="PS50878">
    <property type="entry name" value="RT_POL"/>
    <property type="match status" value="1"/>
</dbReference>